<organism evidence="1 2">
    <name type="scientific">Desulfonema magnum</name>
    <dbReference type="NCBI Taxonomy" id="45655"/>
    <lineage>
        <taxon>Bacteria</taxon>
        <taxon>Pseudomonadati</taxon>
        <taxon>Thermodesulfobacteriota</taxon>
        <taxon>Desulfobacteria</taxon>
        <taxon>Desulfobacterales</taxon>
        <taxon>Desulfococcaceae</taxon>
        <taxon>Desulfonema</taxon>
    </lineage>
</organism>
<dbReference type="Proteomes" id="UP000663722">
    <property type="component" value="Chromosome"/>
</dbReference>
<keyword evidence="2" id="KW-1185">Reference proteome</keyword>
<dbReference type="RefSeq" id="WP_207680284.1">
    <property type="nucleotide sequence ID" value="NZ_CP061800.1"/>
</dbReference>
<dbReference type="AlphaFoldDB" id="A0A975BWX5"/>
<accession>A0A975BWX5</accession>
<gene>
    <name evidence="1" type="ORF">dnm_093620</name>
</gene>
<sequence length="53" mass="5992">MNPKFSLVPMLRVGMPSGRFASRTKSGREASVLRSHAKRGNEIAGIFFNLWER</sequence>
<dbReference type="EMBL" id="CP061800">
    <property type="protein sequence ID" value="QTA93261.1"/>
    <property type="molecule type" value="Genomic_DNA"/>
</dbReference>
<protein>
    <submittedName>
        <fullName evidence="1">Uncharacterized protein</fullName>
    </submittedName>
</protein>
<evidence type="ECO:0000313" key="1">
    <source>
        <dbReference type="EMBL" id="QTA93261.1"/>
    </source>
</evidence>
<proteinExistence type="predicted"/>
<reference evidence="1" key="1">
    <citation type="journal article" date="2021" name="Microb. Physiol.">
        <title>Proteogenomic Insights into the Physiology of Marine, Sulfate-Reducing, Filamentous Desulfonema limicola and Desulfonema magnum.</title>
        <authorList>
            <person name="Schnaars V."/>
            <person name="Wohlbrand L."/>
            <person name="Scheve S."/>
            <person name="Hinrichs C."/>
            <person name="Reinhardt R."/>
            <person name="Rabus R."/>
        </authorList>
    </citation>
    <scope>NUCLEOTIDE SEQUENCE</scope>
    <source>
        <strain evidence="1">4be13</strain>
    </source>
</reference>
<dbReference type="KEGG" id="dmm:dnm_093620"/>
<evidence type="ECO:0000313" key="2">
    <source>
        <dbReference type="Proteomes" id="UP000663722"/>
    </source>
</evidence>
<name>A0A975BWX5_9BACT</name>